<dbReference type="Proteomes" id="UP001157137">
    <property type="component" value="Unassembled WGS sequence"/>
</dbReference>
<dbReference type="GO" id="GO:0030170">
    <property type="term" value="F:pyridoxal phosphate binding"/>
    <property type="evidence" value="ECO:0007669"/>
    <property type="project" value="UniProtKB-UniRule"/>
</dbReference>
<dbReference type="AlphaFoldDB" id="A0A1H2UY84"/>
<dbReference type="EMBL" id="FNOJ01000009">
    <property type="protein sequence ID" value="SDW61053.1"/>
    <property type="molecule type" value="Genomic_DNA"/>
</dbReference>
<keyword evidence="1 2" id="KW-0663">Pyridoxal phosphate</keyword>
<comment type="function">
    <text evidence="2">Pyridoxal 5'-phosphate (PLP)-binding protein, which is involved in PLP homeostasis.</text>
</comment>
<gene>
    <name evidence="6" type="ORF">Heshes_22680</name>
    <name evidence="7" type="ORF">SAMN04489725_10961</name>
</gene>
<dbReference type="InterPro" id="IPR001608">
    <property type="entry name" value="Ala_racemase_N"/>
</dbReference>
<dbReference type="PIRSF" id="PIRSF004848">
    <property type="entry name" value="YBL036c_PLPDEIII"/>
    <property type="match status" value="1"/>
</dbReference>
<protein>
    <recommendedName>
        <fullName evidence="2">Pyridoxal phosphate homeostasis protein</fullName>
        <shortName evidence="2">PLP homeostasis protein</shortName>
    </recommendedName>
</protein>
<evidence type="ECO:0000313" key="8">
    <source>
        <dbReference type="Proteomes" id="UP000182589"/>
    </source>
</evidence>
<dbReference type="RefSeq" id="WP_074693186.1">
    <property type="nucleotide sequence ID" value="NZ_BSRA01000014.1"/>
</dbReference>
<dbReference type="PROSITE" id="PS01211">
    <property type="entry name" value="UPF0001"/>
    <property type="match status" value="1"/>
</dbReference>
<sequence length="229" mass="25380">MDFAYVHENVSAIRLHVEAACAKVGRDPADVRVIAVTKTAPPDILPALSANGIKDAAENRWQAAREKLMHPAATQLTWHFIGTLQTNKVKYVTPRFDWVHSVDRLELALALAEAAQRLDRTLNVLIQVNVAQESQKHGFPPEACLAAATAMIGMPNLVLRGLMTMAPQVDDPEQVRPVFRTLRELRDDLQSRLSLATFDQLSMGMSQDFPVAIEEGATMIRIGRRLVNP</sequence>
<dbReference type="Proteomes" id="UP000182589">
    <property type="component" value="Unassembled WGS sequence"/>
</dbReference>
<dbReference type="InterPro" id="IPR011078">
    <property type="entry name" value="PyrdxlP_homeostasis"/>
</dbReference>
<evidence type="ECO:0000256" key="3">
    <source>
        <dbReference type="PIRSR" id="PIRSR004848-1"/>
    </source>
</evidence>
<dbReference type="STRING" id="89784.SAMN04489725_10961"/>
<dbReference type="PANTHER" id="PTHR10146:SF14">
    <property type="entry name" value="PYRIDOXAL PHOSPHATE HOMEOSTASIS PROTEIN"/>
    <property type="match status" value="1"/>
</dbReference>
<evidence type="ECO:0000256" key="1">
    <source>
        <dbReference type="ARBA" id="ARBA00022898"/>
    </source>
</evidence>
<feature type="modified residue" description="N6-(pyridoxal phosphate)lysine" evidence="2 3">
    <location>
        <position position="38"/>
    </location>
</feature>
<evidence type="ECO:0000313" key="7">
    <source>
        <dbReference type="EMBL" id="SDW61053.1"/>
    </source>
</evidence>
<dbReference type="PANTHER" id="PTHR10146">
    <property type="entry name" value="PROLINE SYNTHETASE CO-TRANSCRIBED BACTERIAL HOMOLOG PROTEIN"/>
    <property type="match status" value="1"/>
</dbReference>
<reference evidence="6" key="3">
    <citation type="submission" date="2023-02" db="EMBL/GenBank/DDBJ databases">
        <title>Proposal of a novel subspecies: Alicyclobacillus hesperidum subspecies aegle.</title>
        <authorList>
            <person name="Goto K."/>
            <person name="Fujii T."/>
            <person name="Yasui K."/>
            <person name="Mochida K."/>
            <person name="Kato-Tanaka Y."/>
            <person name="Morohoshi S."/>
            <person name="An S.Y."/>
            <person name="Kasai H."/>
            <person name="Yokota A."/>
        </authorList>
    </citation>
    <scope>NUCLEOTIDE SEQUENCE</scope>
    <source>
        <strain evidence="6">DSM 12766</strain>
    </source>
</reference>
<dbReference type="EMBL" id="BSRA01000014">
    <property type="protein sequence ID" value="GLV14584.1"/>
    <property type="molecule type" value="Genomic_DNA"/>
</dbReference>
<comment type="cofactor">
    <cofactor evidence="3">
        <name>pyridoxal 5'-phosphate</name>
        <dbReference type="ChEBI" id="CHEBI:597326"/>
    </cofactor>
</comment>
<dbReference type="InterPro" id="IPR029066">
    <property type="entry name" value="PLP-binding_barrel"/>
</dbReference>
<evidence type="ECO:0000256" key="4">
    <source>
        <dbReference type="RuleBase" id="RU004514"/>
    </source>
</evidence>
<dbReference type="Pfam" id="PF01168">
    <property type="entry name" value="Ala_racemase_N"/>
    <property type="match status" value="1"/>
</dbReference>
<organism evidence="7 8">
    <name type="scientific">Alicyclobacillus hesperidum</name>
    <dbReference type="NCBI Taxonomy" id="89784"/>
    <lineage>
        <taxon>Bacteria</taxon>
        <taxon>Bacillati</taxon>
        <taxon>Bacillota</taxon>
        <taxon>Bacilli</taxon>
        <taxon>Bacillales</taxon>
        <taxon>Alicyclobacillaceae</taxon>
        <taxon>Alicyclobacillus</taxon>
    </lineage>
</organism>
<evidence type="ECO:0000259" key="5">
    <source>
        <dbReference type="Pfam" id="PF01168"/>
    </source>
</evidence>
<proteinExistence type="inferred from homology"/>
<comment type="similarity">
    <text evidence="2 4">Belongs to the pyridoxal phosphate-binding protein YggS/PROSC family.</text>
</comment>
<feature type="domain" description="Alanine racemase N-terminal" evidence="5">
    <location>
        <begin position="11"/>
        <end position="223"/>
    </location>
</feature>
<accession>A0A1H2UY84</accession>
<reference evidence="8" key="2">
    <citation type="submission" date="2016-10" db="EMBL/GenBank/DDBJ databases">
        <authorList>
            <person name="Varghese N."/>
        </authorList>
    </citation>
    <scope>NUCLEOTIDE SEQUENCE [LARGE SCALE GENOMIC DNA]</scope>
    <source>
        <strain evidence="8">DSM 12489</strain>
    </source>
</reference>
<dbReference type="HAMAP" id="MF_02087">
    <property type="entry name" value="PLP_homeostasis"/>
    <property type="match status" value="1"/>
</dbReference>
<dbReference type="Gene3D" id="3.20.20.10">
    <property type="entry name" value="Alanine racemase"/>
    <property type="match status" value="1"/>
</dbReference>
<dbReference type="NCBIfam" id="TIGR00044">
    <property type="entry name" value="YggS family pyridoxal phosphate-dependent enzyme"/>
    <property type="match status" value="1"/>
</dbReference>
<dbReference type="CDD" id="cd00635">
    <property type="entry name" value="PLPDE_III_YBL036c_like"/>
    <property type="match status" value="1"/>
</dbReference>
<keyword evidence="8" id="KW-1185">Reference proteome</keyword>
<name>A0A1H2UY84_9BACL</name>
<dbReference type="SUPFAM" id="SSF51419">
    <property type="entry name" value="PLP-binding barrel"/>
    <property type="match status" value="1"/>
</dbReference>
<evidence type="ECO:0000256" key="2">
    <source>
        <dbReference type="HAMAP-Rule" id="MF_02087"/>
    </source>
</evidence>
<evidence type="ECO:0000313" key="6">
    <source>
        <dbReference type="EMBL" id="GLV14584.1"/>
    </source>
</evidence>
<reference evidence="7" key="1">
    <citation type="submission" date="2016-10" db="EMBL/GenBank/DDBJ databases">
        <authorList>
            <person name="de Groot N.N."/>
        </authorList>
    </citation>
    <scope>NUCLEOTIDE SEQUENCE [LARGE SCALE GENOMIC DNA]</scope>
    <source>
        <strain evidence="7">DSM 12489</strain>
    </source>
</reference>